<name>A0A0G4FQU4_9ALVE</name>
<feature type="region of interest" description="Disordered" evidence="1">
    <location>
        <begin position="532"/>
        <end position="621"/>
    </location>
</feature>
<gene>
    <name evidence="3" type="ORF">Cvel_18277</name>
</gene>
<evidence type="ECO:0000313" key="3">
    <source>
        <dbReference type="EMBL" id="CEM16822.1"/>
    </source>
</evidence>
<protein>
    <recommendedName>
        <fullName evidence="4">Amine oxidase domain-containing protein</fullName>
    </recommendedName>
</protein>
<dbReference type="VEuPathDB" id="CryptoDB:Cvel_18277"/>
<reference evidence="3" key="1">
    <citation type="submission" date="2014-11" db="EMBL/GenBank/DDBJ databases">
        <authorList>
            <person name="Otto D Thomas"/>
            <person name="Naeem Raeece"/>
        </authorList>
    </citation>
    <scope>NUCLEOTIDE SEQUENCE</scope>
</reference>
<feature type="chain" id="PRO_5005188940" description="Amine oxidase domain-containing protein" evidence="2">
    <location>
        <begin position="19"/>
        <end position="621"/>
    </location>
</feature>
<feature type="signal peptide" evidence="2">
    <location>
        <begin position="1"/>
        <end position="18"/>
    </location>
</feature>
<keyword evidence="2" id="KW-0732">Signal</keyword>
<feature type="compositionally biased region" description="Basic and acidic residues" evidence="1">
    <location>
        <begin position="573"/>
        <end position="585"/>
    </location>
</feature>
<proteinExistence type="predicted"/>
<dbReference type="InterPro" id="IPR036188">
    <property type="entry name" value="FAD/NAD-bd_sf"/>
</dbReference>
<dbReference type="EMBL" id="CDMZ01000558">
    <property type="protein sequence ID" value="CEM16822.1"/>
    <property type="molecule type" value="Genomic_DNA"/>
</dbReference>
<evidence type="ECO:0000256" key="1">
    <source>
        <dbReference type="SAM" id="MobiDB-lite"/>
    </source>
</evidence>
<evidence type="ECO:0000256" key="2">
    <source>
        <dbReference type="SAM" id="SignalP"/>
    </source>
</evidence>
<organism evidence="3">
    <name type="scientific">Chromera velia CCMP2878</name>
    <dbReference type="NCBI Taxonomy" id="1169474"/>
    <lineage>
        <taxon>Eukaryota</taxon>
        <taxon>Sar</taxon>
        <taxon>Alveolata</taxon>
        <taxon>Colpodellida</taxon>
        <taxon>Chromeraceae</taxon>
        <taxon>Chromera</taxon>
    </lineage>
</organism>
<accession>A0A0G4FQU4</accession>
<dbReference type="AlphaFoldDB" id="A0A0G4FQU4"/>
<feature type="compositionally biased region" description="Basic and acidic residues" evidence="1">
    <location>
        <begin position="540"/>
        <end position="551"/>
    </location>
</feature>
<dbReference type="SUPFAM" id="SSF51905">
    <property type="entry name" value="FAD/NAD(P)-binding domain"/>
    <property type="match status" value="1"/>
</dbReference>
<evidence type="ECO:0008006" key="4">
    <source>
        <dbReference type="Google" id="ProtNLM"/>
    </source>
</evidence>
<sequence>MRFLCLFVLFICSSEVLCLQSRWNRETGTTRAEVPPEYARSSAKLKGAEQTLPESCDLSLIGASWGSIYFGWRLAIDTQTVDPSRVCIFEANTRVGGRIFSVRDLPGLEDLVVDVGGYRFKEGDLLPAQLINDVLKLPTVCYYWKCDADGSQREEEGESEQMYKMVDVYGHNGGYATGIEVMIEQLLAKGAQLFFGTPLVGVYPSESSLNGTRLVFADPGTEGGEVSVESLKTLLGVSHNALMGLKSDSLIFSETQWSTLLQLKSVSQYMGIKVYTQYDDAWWYNTLGLMSGTFKSPSLTGPPVLSGRYHDGPTKCVIGRGPDGKPVYSREPVQYGNCSGALLVYYENVVRAPYYEKAMQDPGEPLVVIESTNNTKKTKRGEENGIGVMREEERAEETDDLQQMIAEIHDRLMAYHKEAFEAKGVDPSSVSPPRAVFMGLWTLTAPFTPGYGSYIFPAKPTQQAAALVRRPVKARDLFVCNQDYGYEPGWAQGSLLMAEKILEADLGVGKPVWLDEVYYQKNVVGIQLAEEAADGGQGETGEKEKKSREDSQSPSPFEAAQKPEMGGEMGSEVDVRVDVDRERGSEPSFATLLERGGEGRGEGVSPRGNFESSVEEESRWS</sequence>
<dbReference type="Pfam" id="PF13450">
    <property type="entry name" value="NAD_binding_8"/>
    <property type="match status" value="1"/>
</dbReference>